<dbReference type="InterPro" id="IPR015943">
    <property type="entry name" value="WD40/YVTN_repeat-like_dom_sf"/>
</dbReference>
<comment type="caution">
    <text evidence="3">The sequence shown here is derived from an EMBL/GenBank/DDBJ whole genome shotgun (WGS) entry which is preliminary data.</text>
</comment>
<dbReference type="GO" id="GO:0003676">
    <property type="term" value="F:nucleic acid binding"/>
    <property type="evidence" value="ECO:0007669"/>
    <property type="project" value="InterPro"/>
</dbReference>
<evidence type="ECO:0000259" key="2">
    <source>
        <dbReference type="Pfam" id="PF23726"/>
    </source>
</evidence>
<feature type="domain" description="RSE1/DDB1/CPSF1 second beta-propeller" evidence="2">
    <location>
        <begin position="533"/>
        <end position="924"/>
    </location>
</feature>
<feature type="domain" description="RSE1/DDB1/CPSF1 C-terminal" evidence="1">
    <location>
        <begin position="1100"/>
        <end position="1227"/>
    </location>
</feature>
<dbReference type="GO" id="GO:0005634">
    <property type="term" value="C:nucleus"/>
    <property type="evidence" value="ECO:0007669"/>
    <property type="project" value="InterPro"/>
</dbReference>
<accession>A0A7J0FYB5</accession>
<dbReference type="InterPro" id="IPR058543">
    <property type="entry name" value="Beta-prop_RSE1/DDB1/CPSF1_2nd"/>
</dbReference>
<evidence type="ECO:0000313" key="3">
    <source>
        <dbReference type="EMBL" id="GFZ03685.1"/>
    </source>
</evidence>
<dbReference type="PANTHER" id="PTHR10644">
    <property type="entry name" value="DNA REPAIR/RNA PROCESSING CPSF FAMILY"/>
    <property type="match status" value="1"/>
</dbReference>
<dbReference type="Proteomes" id="UP000585474">
    <property type="component" value="Unassembled WGS sequence"/>
</dbReference>
<gene>
    <name evidence="3" type="ORF">Acr_16g0003090</name>
</gene>
<name>A0A7J0FYB5_9ERIC</name>
<dbReference type="Gene3D" id="2.130.10.10">
    <property type="entry name" value="YVTN repeat-like/Quinoprotein amine dehydrogenase"/>
    <property type="match status" value="1"/>
</dbReference>
<dbReference type="OrthoDB" id="20774at2759"/>
<dbReference type="AlphaFoldDB" id="A0A7J0FYB5"/>
<dbReference type="InterPro" id="IPR050358">
    <property type="entry name" value="RSE1/DDB1/CFT1"/>
</dbReference>
<dbReference type="Pfam" id="PF23726">
    <property type="entry name" value="Beta-prop_RSE1_2nd"/>
    <property type="match status" value="1"/>
</dbReference>
<dbReference type="EMBL" id="BJWL01000016">
    <property type="protein sequence ID" value="GFZ03685.1"/>
    <property type="molecule type" value="Genomic_DNA"/>
</dbReference>
<proteinExistence type="predicted"/>
<organism evidence="3 4">
    <name type="scientific">Actinidia rufa</name>
    <dbReference type="NCBI Taxonomy" id="165716"/>
    <lineage>
        <taxon>Eukaryota</taxon>
        <taxon>Viridiplantae</taxon>
        <taxon>Streptophyta</taxon>
        <taxon>Embryophyta</taxon>
        <taxon>Tracheophyta</taxon>
        <taxon>Spermatophyta</taxon>
        <taxon>Magnoliopsida</taxon>
        <taxon>eudicotyledons</taxon>
        <taxon>Gunneridae</taxon>
        <taxon>Pentapetalae</taxon>
        <taxon>asterids</taxon>
        <taxon>Ericales</taxon>
        <taxon>Actinidiaceae</taxon>
        <taxon>Actinidia</taxon>
    </lineage>
</organism>
<dbReference type="InterPro" id="IPR004871">
    <property type="entry name" value="RSE1/DDB1/CPSF1_C"/>
</dbReference>
<sequence>MAVSEEESSSAKSRSASNGVHYLAKCVLRGSVVLQVVQGHIRSPSSNDVVFGKSHTALGQPPPLLSSGGSAVAEILSSAFFSSLFYLFSSFPPPPVSASLLFHMLLICPSPSIGGPKSWPRAQPVSFMVQSGFPFIATIMETSIELVIVDDDGITRSICEQPVFGTIKDLAILPWNEKFHARSPQTFWLLSLILGCFHFSRFLMKCTGFSHCNTFHFLLLATQGTRLEGMLAVDPYGCFIAASAYEDRLSMFSVSMSAGSDITDKAEMGSFLNELLLLEWNTREQSVHVISQYAEAGPLAHDVVEVPHSYGFAILFRVGDALLMDLRDVHNPSCVYRMTLPASVEEHNFVEADEIFNVAASALLELGDVRKDDDPMSIDGESGNGKSNSSYVCSWSWEPGNGKDPRMIFCVDSGEFFMVKVSSDSDGPRVDMSECLYKGLPCKALLWVEGGLLAALVEMGDGMVLKLEDGRLLCRSPIQSIAPILDMSVMDYHDEKHDPVFACCGKAPEGSLRIIRSGISVEKLLRTAPIYQGMTGTWTLKMKVTDSYHSFLVLSFVEQTRVLSVGLSFTDVTDMVGFQPDVCTLACGLVGDGLLAQIHQNAVRLCLPTAAAQADGIPSSSPICTSWSPDNISISLGAVGHNLIVVSTSSPSFLFILGVRYLSACHYEAYEMQHISLQNELSCMSIPHKHFKQKLSTSCSNMVDKSLVDTLPDGVDIGSTFVIGTHKPSVEVLSFLPNKGLRVVALGAISLTNTMRTAISGCVPQDVRLVLVDRLYVLSGLRNGMLLRFEWPTASTISSFVSSSQRPCSSSCLLTPDAFLLKATGPHIHALGLSEKAKDNPVHLQLIAIRRIGITPAFLIPLSDALDADVIALSDRPWLLHTARHSLSYTSISFQPSSHVTPVCSVECPKGILFVAENCLHLVEMVHTKRLNVQKFHLGGTPRKVLYHSESRLLLVMRTELSHDSYSSDICCVDPLSGSVLSSFRLDPGETGKTMDLVRVGNEQVLVVGTSQSSGPVIMPSGEAESTKGRLIVLCLENMHNSDSGSMTFYSKAGSSSQQTSPFHEIVGYAAEQLSSSSLCSSPDDNSCDGIKLEETESWHLRLACSTIWSGMILAVCPYLDRYFLASAGNAFYVCGFPNDNPERVRRFAVGRTRFMIMTLTAHFTRIAVGDCRDGILFYTYHEDARRLDQIYSDPVQRLVADCILMDIDTAVVSDRKGSITVLSCSNQLEGILLLLIGY</sequence>
<reference evidence="3 4" key="1">
    <citation type="submission" date="2019-07" db="EMBL/GenBank/DDBJ databases">
        <title>De Novo Assembly of kiwifruit Actinidia rufa.</title>
        <authorList>
            <person name="Sugita-Konishi S."/>
            <person name="Sato K."/>
            <person name="Mori E."/>
            <person name="Abe Y."/>
            <person name="Kisaki G."/>
            <person name="Hamano K."/>
            <person name="Suezawa K."/>
            <person name="Otani M."/>
            <person name="Fukuda T."/>
            <person name="Manabe T."/>
            <person name="Gomi K."/>
            <person name="Tabuchi M."/>
            <person name="Akimitsu K."/>
            <person name="Kataoka I."/>
        </authorList>
    </citation>
    <scope>NUCLEOTIDE SEQUENCE [LARGE SCALE GENOMIC DNA]</scope>
    <source>
        <strain evidence="4">cv. Fuchu</strain>
    </source>
</reference>
<evidence type="ECO:0000259" key="1">
    <source>
        <dbReference type="Pfam" id="PF03178"/>
    </source>
</evidence>
<keyword evidence="4" id="KW-1185">Reference proteome</keyword>
<protein>
    <submittedName>
        <fullName evidence="3">Cleavage and polyadenylation specificity factor (CPSF) A subunit protein</fullName>
    </submittedName>
</protein>
<dbReference type="Pfam" id="PF03178">
    <property type="entry name" value="CPSF_A"/>
    <property type="match status" value="1"/>
</dbReference>
<evidence type="ECO:0000313" key="4">
    <source>
        <dbReference type="Proteomes" id="UP000585474"/>
    </source>
</evidence>